<accession>A0ACC3MPM8</accession>
<gene>
    <name evidence="1" type="ORF">LTR37_016363</name>
</gene>
<protein>
    <submittedName>
        <fullName evidence="1">Uncharacterized protein</fullName>
    </submittedName>
</protein>
<evidence type="ECO:0000313" key="2">
    <source>
        <dbReference type="Proteomes" id="UP001281147"/>
    </source>
</evidence>
<reference evidence="1" key="1">
    <citation type="submission" date="2023-07" db="EMBL/GenBank/DDBJ databases">
        <title>Black Yeasts Isolated from many extreme environments.</title>
        <authorList>
            <person name="Coleine C."/>
            <person name="Stajich J.E."/>
            <person name="Selbmann L."/>
        </authorList>
    </citation>
    <scope>NUCLEOTIDE SEQUENCE</scope>
    <source>
        <strain evidence="1">CCFEE 5714</strain>
    </source>
</reference>
<evidence type="ECO:0000313" key="1">
    <source>
        <dbReference type="EMBL" id="KAK3699627.1"/>
    </source>
</evidence>
<name>A0ACC3MPM8_9PEZI</name>
<sequence length="155" mass="17181">MSNCLQPAPDTVMTIRASVEIERQSFHPIVLDWMESKGNVYDLNVYDGHVEALTACWKPIICCHRVQLFNPPCEFERGEPKMAEFVTGEAKARRPVDILLEALGARHLLSADPETRPQVLEVDGAVPEISAEEVARDGPSKDEEADLGVARSGQR</sequence>
<dbReference type="EMBL" id="JAUTXU010000195">
    <property type="protein sequence ID" value="KAK3699627.1"/>
    <property type="molecule type" value="Genomic_DNA"/>
</dbReference>
<organism evidence="1 2">
    <name type="scientific">Vermiconidia calcicola</name>
    <dbReference type="NCBI Taxonomy" id="1690605"/>
    <lineage>
        <taxon>Eukaryota</taxon>
        <taxon>Fungi</taxon>
        <taxon>Dikarya</taxon>
        <taxon>Ascomycota</taxon>
        <taxon>Pezizomycotina</taxon>
        <taxon>Dothideomycetes</taxon>
        <taxon>Dothideomycetidae</taxon>
        <taxon>Mycosphaerellales</taxon>
        <taxon>Extremaceae</taxon>
        <taxon>Vermiconidia</taxon>
    </lineage>
</organism>
<proteinExistence type="predicted"/>
<comment type="caution">
    <text evidence="1">The sequence shown here is derived from an EMBL/GenBank/DDBJ whole genome shotgun (WGS) entry which is preliminary data.</text>
</comment>
<dbReference type="Proteomes" id="UP001281147">
    <property type="component" value="Unassembled WGS sequence"/>
</dbReference>
<keyword evidence="2" id="KW-1185">Reference proteome</keyword>